<keyword evidence="6" id="KW-0732">Signal</keyword>
<evidence type="ECO:0000256" key="4">
    <source>
        <dbReference type="ARBA" id="ARBA00015988"/>
    </source>
</evidence>
<dbReference type="GeneID" id="42006964"/>
<gene>
    <name evidence="14" type="ORF">SmJEL517_g05741</name>
</gene>
<feature type="repeat" description="FG-GAP" evidence="12">
    <location>
        <begin position="549"/>
        <end position="612"/>
    </location>
</feature>
<keyword evidence="15" id="KW-1185">Reference proteome</keyword>
<dbReference type="EMBL" id="QEAO01000057">
    <property type="protein sequence ID" value="TPX30774.1"/>
    <property type="molecule type" value="Genomic_DNA"/>
</dbReference>
<dbReference type="SUPFAM" id="SSF69318">
    <property type="entry name" value="Integrin alpha N-terminal domain"/>
    <property type="match status" value="1"/>
</dbReference>
<evidence type="ECO:0000259" key="13">
    <source>
        <dbReference type="Pfam" id="PF00882"/>
    </source>
</evidence>
<keyword evidence="7" id="KW-0677">Repeat</keyword>
<dbReference type="PANTHER" id="PTHR23221:SF7">
    <property type="entry name" value="PHOSPHATIDYLINOSITOL-GLYCAN-SPECIFIC PHOSPHOLIPASE D"/>
    <property type="match status" value="1"/>
</dbReference>
<dbReference type="InterPro" id="IPR028994">
    <property type="entry name" value="Integrin_alpha_N"/>
</dbReference>
<reference evidence="14 15" key="1">
    <citation type="journal article" date="2019" name="Sci. Rep.">
        <title>Comparative genomics of chytrid fungi reveal insights into the obligate biotrophic and pathogenic lifestyle of Synchytrium endobioticum.</title>
        <authorList>
            <person name="van de Vossenberg B.T.L.H."/>
            <person name="Warris S."/>
            <person name="Nguyen H.D.T."/>
            <person name="van Gent-Pelzer M.P.E."/>
            <person name="Joly D.L."/>
            <person name="van de Geest H.C."/>
            <person name="Bonants P.J.M."/>
            <person name="Smith D.S."/>
            <person name="Levesque C.A."/>
            <person name="van der Lee T.A.J."/>
        </authorList>
    </citation>
    <scope>NUCLEOTIDE SEQUENCE [LARGE SCALE GENOMIC DNA]</scope>
    <source>
        <strain evidence="14 15">JEL517</strain>
    </source>
</reference>
<evidence type="ECO:0000256" key="10">
    <source>
        <dbReference type="ARBA" id="ARBA00029753"/>
    </source>
</evidence>
<dbReference type="Proteomes" id="UP000319731">
    <property type="component" value="Unassembled WGS sequence"/>
</dbReference>
<evidence type="ECO:0000256" key="1">
    <source>
        <dbReference type="ARBA" id="ARBA00004613"/>
    </source>
</evidence>
<feature type="repeat" description="FG-GAP" evidence="12">
    <location>
        <begin position="461"/>
        <end position="521"/>
    </location>
</feature>
<dbReference type="InterPro" id="IPR013517">
    <property type="entry name" value="FG-GAP"/>
</dbReference>
<dbReference type="InterPro" id="IPR001028">
    <property type="entry name" value="Gprt_PLipase_D"/>
</dbReference>
<evidence type="ECO:0000313" key="15">
    <source>
        <dbReference type="Proteomes" id="UP000319731"/>
    </source>
</evidence>
<evidence type="ECO:0000256" key="8">
    <source>
        <dbReference type="ARBA" id="ARBA00022801"/>
    </source>
</evidence>
<dbReference type="SMART" id="SM00191">
    <property type="entry name" value="Int_alpha"/>
    <property type="match status" value="4"/>
</dbReference>
<evidence type="ECO:0000256" key="5">
    <source>
        <dbReference type="ARBA" id="ARBA00022525"/>
    </source>
</evidence>
<evidence type="ECO:0000256" key="9">
    <source>
        <dbReference type="ARBA" id="ARBA00023180"/>
    </source>
</evidence>
<dbReference type="EC" id="3.1.4.50" evidence="3"/>
<dbReference type="InterPro" id="IPR013519">
    <property type="entry name" value="Int_alpha_beta-p"/>
</dbReference>
<dbReference type="Pfam" id="PF00882">
    <property type="entry name" value="Zn_dep_PLPC"/>
    <property type="match status" value="1"/>
</dbReference>
<feature type="domain" description="Phospholipase C/D" evidence="13">
    <location>
        <begin position="3"/>
        <end position="182"/>
    </location>
</feature>
<evidence type="ECO:0000256" key="2">
    <source>
        <dbReference type="ARBA" id="ARBA00008652"/>
    </source>
</evidence>
<comment type="subcellular location">
    <subcellularLocation>
        <location evidence="1">Secreted</location>
    </subcellularLocation>
</comment>
<dbReference type="GO" id="GO:0004621">
    <property type="term" value="F:glycosylphosphatidylinositol phospholipase D activity"/>
    <property type="evidence" value="ECO:0007669"/>
    <property type="project" value="UniProtKB-EC"/>
</dbReference>
<dbReference type="Gene3D" id="2.130.10.130">
    <property type="entry name" value="Integrin alpha, N-terminal"/>
    <property type="match status" value="3"/>
</dbReference>
<dbReference type="AlphaFoldDB" id="A0A507BY92"/>
<dbReference type="InterPro" id="IPR029002">
    <property type="entry name" value="PLPC/GPLD1"/>
</dbReference>
<dbReference type="STRING" id="1806994.A0A507BY92"/>
<dbReference type="OrthoDB" id="5317514at2759"/>
<dbReference type="PRINTS" id="PR00718">
    <property type="entry name" value="PHPHLIPASED"/>
</dbReference>
<protein>
    <recommendedName>
        <fullName evidence="4">Phosphatidylinositol-glycan-specific phospholipase D</fullName>
        <ecNumber evidence="3">3.1.4.50</ecNumber>
    </recommendedName>
    <alternativeName>
        <fullName evidence="10">Glycosyl-phosphatidylinositol-specific phospholipase D</fullName>
    </alternativeName>
</protein>
<sequence length="877" mass="96558">MSMHLEVTHRATKLFQNNPIYAEILRDYEPYLQAGSFFPDWGYACGSASDESEAAHWLPFWNHTIAYIRKTYPPPLTSNAKALIAFLFGIVSHGAADAPWHSLDSREGFIEVMAEYDFDGVYGDAHAHADPGGDVMLAYEGGLEYFDRVWRIPSLDIVNIYHIAGYTNVTRLQLDECMLIGYTGAQLNRAMGHYLYPGFAAPSPFLVEQYIDYFKGGIVDMTTWVITCWNSTIEWIENGSEGSRFCKMFDDWSFDHVGRRGEGQYVLQNGHGFRTTSMRNVRCINSVISLEDTLLKLSSRFWVKPQRVEHVDITEFKLVSLFAPTAPSENPAKPQSQSQTTEIIPTIRKMIRIIKSYISFIFALGRAAGDVMHEGLMSLFERKPMSCPTAERVETWSIPAPYAAFGNSMVSLEINGRTVLAIGAPYYTMPNSSTSHIGAVFLTLLDKNTSNSRTSDVPYFAMLYGDVSNAGSRFGTSLAIVDLNSDGIPDIAVSAPSHDASKLYYNGRVYVFFGQKQLEGGFSMGQEPDVIIEATQPFPNIPPFKEGTGVGAHYKYRYRFTVLGVALLGADVDGDGYKDLVVGSPFAAYDGGISSQRGVIHAFYSSSNHTGVIDARLNADWFFPSPARIDFERFGSSLAMVDKDILVVGAPGFALLGDKTRGRVYGFKIKKRDQYPVLLWSVAGTGDFGQFGSSITPFTTNNRTMLIISSSSERNPYASSRVLDLPGAAYDYSLRGFQAGSIRVIDTTDLVLRGIGDDDVNDNVTLLTIRGSASSSHLGWKGGVAVGRDGIYLGEMLDNREQEQVHLIPAPTAGTHDSPTRVSTTCWQDKASTSQQQTRFGSNILVMDVDGDGKEDLIVSFEHGGVDFAGSVSVIYG</sequence>
<name>A0A507BY92_9FUNG</name>
<dbReference type="RefSeq" id="XP_031022362.1">
    <property type="nucleotide sequence ID" value="XM_031171667.1"/>
</dbReference>
<evidence type="ECO:0000256" key="7">
    <source>
        <dbReference type="ARBA" id="ARBA00022737"/>
    </source>
</evidence>
<evidence type="ECO:0000313" key="14">
    <source>
        <dbReference type="EMBL" id="TPX30774.1"/>
    </source>
</evidence>
<evidence type="ECO:0000256" key="11">
    <source>
        <dbReference type="ARBA" id="ARBA00093237"/>
    </source>
</evidence>
<feature type="repeat" description="FG-GAP" evidence="12">
    <location>
        <begin position="620"/>
        <end position="676"/>
    </location>
</feature>
<dbReference type="GO" id="GO:0031012">
    <property type="term" value="C:extracellular matrix"/>
    <property type="evidence" value="ECO:0007669"/>
    <property type="project" value="TreeGrafter"/>
</dbReference>
<comment type="catalytic activity">
    <reaction evidence="11">
        <text>a 6-(alpha-D-glucosaminyl)-1-(1,2-diacyl-sn-glycero-3-phospho)-1D-myo-inositol + H2O = 6-(alpha-D-glucosaminyl)-1D-myo-inositol + a 1,2-diacyl-sn-glycero-3-phosphate + H(+)</text>
        <dbReference type="Rhea" id="RHEA:10832"/>
        <dbReference type="ChEBI" id="CHEBI:15377"/>
        <dbReference type="ChEBI" id="CHEBI:15378"/>
        <dbReference type="ChEBI" id="CHEBI:57997"/>
        <dbReference type="ChEBI" id="CHEBI:58608"/>
        <dbReference type="ChEBI" id="CHEBI:58700"/>
        <dbReference type="EC" id="3.1.4.50"/>
    </reaction>
</comment>
<dbReference type="PANTHER" id="PTHR23221">
    <property type="entry name" value="GLYCOSYLPHOSPHATIDYLINOSITOL PHOSPHOLIPASE D"/>
    <property type="match status" value="1"/>
</dbReference>
<comment type="similarity">
    <text evidence="2">Belongs to the GPLD1 family.</text>
</comment>
<dbReference type="Pfam" id="PF01839">
    <property type="entry name" value="FG-GAP"/>
    <property type="match status" value="2"/>
</dbReference>
<keyword evidence="9" id="KW-0325">Glycoprotein</keyword>
<accession>A0A507BY92</accession>
<keyword evidence="8" id="KW-0378">Hydrolase</keyword>
<evidence type="ECO:0000256" key="6">
    <source>
        <dbReference type="ARBA" id="ARBA00022729"/>
    </source>
</evidence>
<keyword evidence="5" id="KW-0964">Secreted</keyword>
<evidence type="ECO:0000256" key="3">
    <source>
        <dbReference type="ARBA" id="ARBA00012284"/>
    </source>
</evidence>
<organism evidence="14 15">
    <name type="scientific">Synchytrium microbalum</name>
    <dbReference type="NCBI Taxonomy" id="1806994"/>
    <lineage>
        <taxon>Eukaryota</taxon>
        <taxon>Fungi</taxon>
        <taxon>Fungi incertae sedis</taxon>
        <taxon>Chytridiomycota</taxon>
        <taxon>Chytridiomycota incertae sedis</taxon>
        <taxon>Chytridiomycetes</taxon>
        <taxon>Synchytriales</taxon>
        <taxon>Synchytriaceae</taxon>
        <taxon>Synchytrium</taxon>
    </lineage>
</organism>
<comment type="caution">
    <text evidence="14">The sequence shown here is derived from an EMBL/GenBank/DDBJ whole genome shotgun (WGS) entry which is preliminary data.</text>
</comment>
<evidence type="ECO:0000256" key="12">
    <source>
        <dbReference type="PROSITE-ProRule" id="PRU00803"/>
    </source>
</evidence>
<dbReference type="PROSITE" id="PS51470">
    <property type="entry name" value="FG_GAP"/>
    <property type="match status" value="3"/>
</dbReference>
<dbReference type="GO" id="GO:0005615">
    <property type="term" value="C:extracellular space"/>
    <property type="evidence" value="ECO:0007669"/>
    <property type="project" value="TreeGrafter"/>
</dbReference>
<proteinExistence type="inferred from homology"/>